<dbReference type="InterPro" id="IPR000719">
    <property type="entry name" value="Prot_kinase_dom"/>
</dbReference>
<dbReference type="CDD" id="cd14066">
    <property type="entry name" value="STKc_IRAK"/>
    <property type="match status" value="1"/>
</dbReference>
<dbReference type="InterPro" id="IPR003591">
    <property type="entry name" value="Leu-rich_rpt_typical-subtyp"/>
</dbReference>
<dbReference type="Gene3D" id="3.80.10.10">
    <property type="entry name" value="Ribonuclease Inhibitor"/>
    <property type="match status" value="2"/>
</dbReference>
<feature type="region of interest" description="Disordered" evidence="12">
    <location>
        <begin position="1"/>
        <end position="54"/>
    </location>
</feature>
<dbReference type="PROSITE" id="PS50011">
    <property type="entry name" value="PROTEIN_KINASE_DOM"/>
    <property type="match status" value="1"/>
</dbReference>
<evidence type="ECO:0000256" key="11">
    <source>
        <dbReference type="ARBA" id="ARBA00023180"/>
    </source>
</evidence>
<dbReference type="PANTHER" id="PTHR48056:SF13">
    <property type="entry name" value="PROTEIN KINASE DOMAIN-CONTAINING PROTEIN"/>
    <property type="match status" value="1"/>
</dbReference>
<feature type="transmembrane region" description="Helical" evidence="13">
    <location>
        <begin position="227"/>
        <end position="247"/>
    </location>
</feature>
<dbReference type="Gene3D" id="1.10.510.10">
    <property type="entry name" value="Transferase(Phosphotransferase) domain 1"/>
    <property type="match status" value="1"/>
</dbReference>
<dbReference type="GO" id="GO:0016020">
    <property type="term" value="C:membrane"/>
    <property type="evidence" value="ECO:0007669"/>
    <property type="project" value="UniProtKB-SubCell"/>
</dbReference>
<dbReference type="GO" id="GO:0004672">
    <property type="term" value="F:protein kinase activity"/>
    <property type="evidence" value="ECO:0007669"/>
    <property type="project" value="InterPro"/>
</dbReference>
<dbReference type="GO" id="GO:0005524">
    <property type="term" value="F:ATP binding"/>
    <property type="evidence" value="ECO:0007669"/>
    <property type="project" value="UniProtKB-KW"/>
</dbReference>
<evidence type="ECO:0000259" key="14">
    <source>
        <dbReference type="PROSITE" id="PS50011"/>
    </source>
</evidence>
<accession>A0A7G2DQA1</accession>
<evidence type="ECO:0000256" key="6">
    <source>
        <dbReference type="ARBA" id="ARBA00022741"/>
    </source>
</evidence>
<keyword evidence="7" id="KW-0067">ATP-binding</keyword>
<name>A0A7G2DQA1_ARATH</name>
<dbReference type="FunFam" id="3.80.10.10:FF:000711">
    <property type="entry name" value="Probable LRR receptor-like serine/threonine-protein kinase At1g12460"/>
    <property type="match status" value="1"/>
</dbReference>
<evidence type="ECO:0000256" key="7">
    <source>
        <dbReference type="ARBA" id="ARBA00022840"/>
    </source>
</evidence>
<evidence type="ECO:0000256" key="10">
    <source>
        <dbReference type="ARBA" id="ARBA00023170"/>
    </source>
</evidence>
<organism evidence="15 16">
    <name type="scientific">Arabidopsis thaliana</name>
    <name type="common">Mouse-ear cress</name>
    <dbReference type="NCBI Taxonomy" id="3702"/>
    <lineage>
        <taxon>Eukaryota</taxon>
        <taxon>Viridiplantae</taxon>
        <taxon>Streptophyta</taxon>
        <taxon>Embryophyta</taxon>
        <taxon>Tracheophyta</taxon>
        <taxon>Spermatophyta</taxon>
        <taxon>Magnoliopsida</taxon>
        <taxon>eudicotyledons</taxon>
        <taxon>Gunneridae</taxon>
        <taxon>Pentapetalae</taxon>
        <taxon>rosids</taxon>
        <taxon>malvids</taxon>
        <taxon>Brassicales</taxon>
        <taxon>Brassicaceae</taxon>
        <taxon>Camelineae</taxon>
        <taxon>Arabidopsis</taxon>
    </lineage>
</organism>
<dbReference type="Proteomes" id="UP000516314">
    <property type="component" value="Chromosome 1"/>
</dbReference>
<keyword evidence="5" id="KW-0677">Repeat</keyword>
<dbReference type="SUPFAM" id="SSF52058">
    <property type="entry name" value="L domain-like"/>
    <property type="match status" value="2"/>
</dbReference>
<dbReference type="InterPro" id="IPR050647">
    <property type="entry name" value="Plant_LRR-RLKs"/>
</dbReference>
<keyword evidence="2" id="KW-0433">Leucine-rich repeat</keyword>
<dbReference type="SUPFAM" id="SSF56112">
    <property type="entry name" value="Protein kinase-like (PK-like)"/>
    <property type="match status" value="1"/>
</dbReference>
<dbReference type="Pfam" id="PF08263">
    <property type="entry name" value="LRRNT_2"/>
    <property type="match status" value="1"/>
</dbReference>
<feature type="transmembrane region" description="Helical" evidence="13">
    <location>
        <begin position="868"/>
        <end position="892"/>
    </location>
</feature>
<dbReference type="InterPro" id="IPR011009">
    <property type="entry name" value="Kinase-like_dom_sf"/>
</dbReference>
<dbReference type="FunFam" id="3.80.10.10:FF:000486">
    <property type="entry name" value="probable LRR receptor-like serine/threonine-protein kinase At1g12460"/>
    <property type="match status" value="1"/>
</dbReference>
<keyword evidence="10" id="KW-0675">Receptor</keyword>
<dbReference type="EMBL" id="LR881466">
    <property type="protein sequence ID" value="CAD5312517.1"/>
    <property type="molecule type" value="Genomic_DNA"/>
</dbReference>
<evidence type="ECO:0000313" key="15">
    <source>
        <dbReference type="EMBL" id="CAD5312517.1"/>
    </source>
</evidence>
<feature type="transmembrane region" description="Helical" evidence="13">
    <location>
        <begin position="146"/>
        <end position="168"/>
    </location>
</feature>
<keyword evidence="3 13" id="KW-0812">Transmembrane</keyword>
<dbReference type="FunFam" id="3.30.200.20:FF:000450">
    <property type="entry name" value="Putative LRR receptor-like serine/threonine-protein kinase"/>
    <property type="match status" value="1"/>
</dbReference>
<keyword evidence="8 13" id="KW-1133">Transmembrane helix</keyword>
<sequence>MYKPKENKQSNGVDGTVPELKLRVEEDSDNGDYLKLRGGSNEEDEGSSAESSRCPIGSVTSVWFWVKLISLVVCLGSLAFVIIKWVGPFLIEKELIPFINWVRNTFSIPVLGLLLFASVALFPSILLPSSPSMWMAGLTFGYGKGFLLILSAASIGVTLPFLIGHLFLHKMQEWLKKYPKKAAILRAAGEGTWFHQFQAVTLIRVSPFPYIIYNYCALATGVHYGPYILGSLVGMVPEIFVSIYTGIMLRTLAVASDTRHTLSVVEIVVNVLGFCVTASATIVCTIYAKKKLSAMQSEDLTSMLSVNDDVICFGFVDRVVNARTSVMFGFSATLLGRRTNCANFNFIWIGSVYELNMRKVHLFLVLVHFIYISTSRSDSISERDILLQFKGSISDDPYNSLASWVSDGDLCNSFNGITCNPQGFVDKIVLWNTSLAGTLAPGLSNLKFIRVLNLFGNRFTGNLPLDYFKLQTLWTINVSSNALSGPIPEFISELSSLRFLDLSKNGFTGEIPVSLFKFCDKTKFVSLAHNNIFGSIPASIVNCNNLVGFDFSYNNLKGVLPPRICDIPVLEYISVRNNLLSGDVSEEIQKCQRLILVDLGSNLFHGLAPFAVLTFKNITYFNVSWNRFGGEIGEIVDCSESLEFLDASSNELTGRIPTGVMGCKSLKLLDLESNKLNGSIPGSIGKMESLSVIRLGNNSIDGVIPRDIGSLEFLQVLNLHNLNLIGEVPEDISNCRVLLELDVSGNDLEGKISKKLLNLTNIKILDLHRNRLNGSIPPELGNLSKVQFLDLSQNSLSGPIPSSLGSLNTLTHFNVSYNNLSGVIPPVPMIQAFGSSAFSNNPFLCGDPLVTPCNSRGAAAKSRNSDALSISVIIVIIAAAVILFGVCIVLALNLRARKRRKDEEILTVETTPLASSIDSSGVIIGKLVLFSKNLPSKYEDWEAGTKALLDKENIIGMGSIGSVYRASFEGGVSIAVKKLETLGRIRNQEEFEQEIGRLGGLQHPNLSSFQGYYFSSTMQLILSEFVPNGSLYDNLHLRIFPGTSSSYGNTDLNWHRRFQIALGTAKALSFLHNDCKPAILHLNVKSTNILLDERYEAKLSDYGLEKFLPVMDSFGLTKKFHNAVGYIAPELAQQSLRASEKCDVYSYGVVLLELVTGRKPVESPSENQVLILRDYVRDLLETGSASDCFDRRLREFEENELIQVMKLGLLCTSENPLKRPSMAEVVQVLESIRNGFGS</sequence>
<dbReference type="AlphaFoldDB" id="A0A7G2DQA1"/>
<reference evidence="15 16" key="1">
    <citation type="submission" date="2020-09" db="EMBL/GenBank/DDBJ databases">
        <authorList>
            <person name="Ashkenazy H."/>
        </authorList>
    </citation>
    <scope>NUCLEOTIDE SEQUENCE [LARGE SCALE GENOMIC DNA]</scope>
    <source>
        <strain evidence="16">cv. Cdm-0</strain>
    </source>
</reference>
<evidence type="ECO:0000256" key="13">
    <source>
        <dbReference type="SAM" id="Phobius"/>
    </source>
</evidence>
<keyword evidence="11" id="KW-0325">Glycoprotein</keyword>
<dbReference type="FunFam" id="1.10.510.10:FF:000267">
    <property type="entry name" value="probable LRR receptor-like serine/threonine-protein kinase IRK"/>
    <property type="match status" value="1"/>
</dbReference>
<feature type="transmembrane region" description="Helical" evidence="13">
    <location>
        <begin position="106"/>
        <end position="126"/>
    </location>
</feature>
<evidence type="ECO:0000256" key="1">
    <source>
        <dbReference type="ARBA" id="ARBA00004479"/>
    </source>
</evidence>
<dbReference type="Pfam" id="PF00560">
    <property type="entry name" value="LRR_1"/>
    <property type="match status" value="4"/>
</dbReference>
<dbReference type="InterPro" id="IPR001245">
    <property type="entry name" value="Ser-Thr/Tyr_kinase_cat_dom"/>
</dbReference>
<dbReference type="InterPro" id="IPR001611">
    <property type="entry name" value="Leu-rich_rpt"/>
</dbReference>
<keyword evidence="9 13" id="KW-0472">Membrane</keyword>
<dbReference type="InterPro" id="IPR032816">
    <property type="entry name" value="VTT_dom"/>
</dbReference>
<evidence type="ECO:0000256" key="4">
    <source>
        <dbReference type="ARBA" id="ARBA00022729"/>
    </source>
</evidence>
<evidence type="ECO:0000256" key="2">
    <source>
        <dbReference type="ARBA" id="ARBA00022614"/>
    </source>
</evidence>
<dbReference type="InterPro" id="IPR013210">
    <property type="entry name" value="LRR_N_plant-typ"/>
</dbReference>
<evidence type="ECO:0000256" key="8">
    <source>
        <dbReference type="ARBA" id="ARBA00022989"/>
    </source>
</evidence>
<dbReference type="Pfam" id="PF09335">
    <property type="entry name" value="VTT_dom"/>
    <property type="match status" value="1"/>
</dbReference>
<feature type="domain" description="Protein kinase" evidence="14">
    <location>
        <begin position="949"/>
        <end position="1232"/>
    </location>
</feature>
<comment type="subcellular location">
    <subcellularLocation>
        <location evidence="1">Membrane</location>
        <topology evidence="1">Single-pass type I membrane protein</topology>
    </subcellularLocation>
</comment>
<proteinExistence type="predicted"/>
<keyword evidence="4" id="KW-0732">Signal</keyword>
<evidence type="ECO:0000256" key="9">
    <source>
        <dbReference type="ARBA" id="ARBA00023136"/>
    </source>
</evidence>
<dbReference type="PANTHER" id="PTHR48056">
    <property type="entry name" value="LRR RECEPTOR-LIKE SERINE/THREONINE-PROTEIN KINASE-RELATED"/>
    <property type="match status" value="1"/>
</dbReference>
<feature type="transmembrane region" description="Helical" evidence="13">
    <location>
        <begin position="62"/>
        <end position="86"/>
    </location>
</feature>
<dbReference type="Gene3D" id="3.30.200.20">
    <property type="entry name" value="Phosphorylase Kinase, domain 1"/>
    <property type="match status" value="1"/>
</dbReference>
<evidence type="ECO:0000256" key="5">
    <source>
        <dbReference type="ARBA" id="ARBA00022737"/>
    </source>
</evidence>
<dbReference type="InterPro" id="IPR032675">
    <property type="entry name" value="LRR_dom_sf"/>
</dbReference>
<evidence type="ECO:0000313" key="16">
    <source>
        <dbReference type="Proteomes" id="UP000516314"/>
    </source>
</evidence>
<evidence type="ECO:0000256" key="12">
    <source>
        <dbReference type="SAM" id="MobiDB-lite"/>
    </source>
</evidence>
<feature type="transmembrane region" description="Helical" evidence="13">
    <location>
        <begin position="267"/>
        <end position="288"/>
    </location>
</feature>
<gene>
    <name evidence="15" type="ORF">AT9943_LOCUS1061</name>
</gene>
<dbReference type="Pfam" id="PF07714">
    <property type="entry name" value="PK_Tyr_Ser-Thr"/>
    <property type="match status" value="1"/>
</dbReference>
<protein>
    <submittedName>
        <fullName evidence="15">(thale cress) hypothetical protein</fullName>
    </submittedName>
</protein>
<dbReference type="SMART" id="SM00369">
    <property type="entry name" value="LRR_TYP"/>
    <property type="match status" value="3"/>
</dbReference>
<evidence type="ECO:0000256" key="3">
    <source>
        <dbReference type="ARBA" id="ARBA00022692"/>
    </source>
</evidence>
<keyword evidence="6" id="KW-0547">Nucleotide-binding</keyword>